<dbReference type="RefSeq" id="WP_345732287.1">
    <property type="nucleotide sequence ID" value="NZ_BAAAYN010000047.1"/>
</dbReference>
<gene>
    <name evidence="2" type="ORF">GCM10020369_67240</name>
</gene>
<organism evidence="2 3">
    <name type="scientific">Cryptosporangium minutisporangium</name>
    <dbReference type="NCBI Taxonomy" id="113569"/>
    <lineage>
        <taxon>Bacteria</taxon>
        <taxon>Bacillati</taxon>
        <taxon>Actinomycetota</taxon>
        <taxon>Actinomycetes</taxon>
        <taxon>Cryptosporangiales</taxon>
        <taxon>Cryptosporangiaceae</taxon>
        <taxon>Cryptosporangium</taxon>
    </lineage>
</organism>
<dbReference type="SUPFAM" id="SSF54427">
    <property type="entry name" value="NTF2-like"/>
    <property type="match status" value="1"/>
</dbReference>
<proteinExistence type="predicted"/>
<protein>
    <submittedName>
        <fullName evidence="2">Nuclear transport factor 2 family protein</fullName>
    </submittedName>
</protein>
<dbReference type="EMBL" id="BAAAYN010000047">
    <property type="protein sequence ID" value="GAA3395158.1"/>
    <property type="molecule type" value="Genomic_DNA"/>
</dbReference>
<dbReference type="InterPro" id="IPR032710">
    <property type="entry name" value="NTF2-like_dom_sf"/>
</dbReference>
<reference evidence="3" key="1">
    <citation type="journal article" date="2019" name="Int. J. Syst. Evol. Microbiol.">
        <title>The Global Catalogue of Microorganisms (GCM) 10K type strain sequencing project: providing services to taxonomists for standard genome sequencing and annotation.</title>
        <authorList>
            <consortium name="The Broad Institute Genomics Platform"/>
            <consortium name="The Broad Institute Genome Sequencing Center for Infectious Disease"/>
            <person name="Wu L."/>
            <person name="Ma J."/>
        </authorList>
    </citation>
    <scope>NUCLEOTIDE SEQUENCE [LARGE SCALE GENOMIC DNA]</scope>
    <source>
        <strain evidence="3">JCM 9458</strain>
    </source>
</reference>
<keyword evidence="3" id="KW-1185">Reference proteome</keyword>
<comment type="caution">
    <text evidence="2">The sequence shown here is derived from an EMBL/GenBank/DDBJ whole genome shotgun (WGS) entry which is preliminary data.</text>
</comment>
<dbReference type="Pfam" id="PF13577">
    <property type="entry name" value="SnoaL_4"/>
    <property type="match status" value="1"/>
</dbReference>
<feature type="domain" description="SnoaL-like" evidence="1">
    <location>
        <begin position="9"/>
        <end position="135"/>
    </location>
</feature>
<name>A0ABP6T8J0_9ACTN</name>
<dbReference type="Gene3D" id="3.10.450.50">
    <property type="match status" value="1"/>
</dbReference>
<sequence>MESRTLDYLLTLEDLRQLKYRYLRSVDHKLWDELADTLTEDAVADYGTPAMGGDNLLLTGRTAIVEFMRKNLGPGLISVHLAGQPELSVNGDQATGTWGFSDLIIAPEYKVVIQGAAFYEDTYRRGDDGVWRISRTGYTRTYEASMSLDDLPSFRLTANRWADATANP</sequence>
<dbReference type="CDD" id="cd00531">
    <property type="entry name" value="NTF2_like"/>
    <property type="match status" value="1"/>
</dbReference>
<evidence type="ECO:0000313" key="3">
    <source>
        <dbReference type="Proteomes" id="UP001501676"/>
    </source>
</evidence>
<dbReference type="Proteomes" id="UP001501676">
    <property type="component" value="Unassembled WGS sequence"/>
</dbReference>
<accession>A0ABP6T8J0</accession>
<evidence type="ECO:0000259" key="1">
    <source>
        <dbReference type="Pfam" id="PF13577"/>
    </source>
</evidence>
<evidence type="ECO:0000313" key="2">
    <source>
        <dbReference type="EMBL" id="GAA3395158.1"/>
    </source>
</evidence>
<dbReference type="InterPro" id="IPR037401">
    <property type="entry name" value="SnoaL-like"/>
</dbReference>